<dbReference type="RefSeq" id="XP_024749186.1">
    <property type="nucleotide sequence ID" value="XM_024897898.1"/>
</dbReference>
<dbReference type="GeneID" id="36606016"/>
<accession>A0A2T4B961</accession>
<organism evidence="2 3">
    <name type="scientific">Trichoderma citrinoviride</name>
    <dbReference type="NCBI Taxonomy" id="58853"/>
    <lineage>
        <taxon>Eukaryota</taxon>
        <taxon>Fungi</taxon>
        <taxon>Dikarya</taxon>
        <taxon>Ascomycota</taxon>
        <taxon>Pezizomycotina</taxon>
        <taxon>Sordariomycetes</taxon>
        <taxon>Hypocreomycetidae</taxon>
        <taxon>Hypocreales</taxon>
        <taxon>Hypocreaceae</taxon>
        <taxon>Trichoderma</taxon>
    </lineage>
</organism>
<feature type="region of interest" description="Disordered" evidence="1">
    <location>
        <begin position="195"/>
        <end position="268"/>
    </location>
</feature>
<evidence type="ECO:0000256" key="1">
    <source>
        <dbReference type="SAM" id="MobiDB-lite"/>
    </source>
</evidence>
<evidence type="ECO:0000313" key="2">
    <source>
        <dbReference type="EMBL" id="PTB65866.1"/>
    </source>
</evidence>
<dbReference type="Proteomes" id="UP000241546">
    <property type="component" value="Unassembled WGS sequence"/>
</dbReference>
<feature type="compositionally biased region" description="Polar residues" evidence="1">
    <location>
        <begin position="227"/>
        <end position="243"/>
    </location>
</feature>
<reference evidence="3" key="1">
    <citation type="submission" date="2016-07" db="EMBL/GenBank/DDBJ databases">
        <title>Multiple horizontal gene transfer events from other fungi enriched the ability of initially mycotrophic Trichoderma (Ascomycota) to feed on dead plant biomass.</title>
        <authorList>
            <consortium name="DOE Joint Genome Institute"/>
            <person name="Atanasova L."/>
            <person name="Chenthamara K."/>
            <person name="Zhang J."/>
            <person name="Grujic M."/>
            <person name="Henrissat B."/>
            <person name="Kuo A."/>
            <person name="Aerts A."/>
            <person name="Salamov A."/>
            <person name="Lipzen A."/>
            <person name="Labutti K."/>
            <person name="Barry K."/>
            <person name="Miao Y."/>
            <person name="Rahimi M.J."/>
            <person name="Shen Q."/>
            <person name="Grigoriev I.V."/>
            <person name="Kubicek C.P."/>
            <person name="Druzhinina I.S."/>
        </authorList>
    </citation>
    <scope>NUCLEOTIDE SEQUENCE [LARGE SCALE GENOMIC DNA]</scope>
    <source>
        <strain evidence="3">TUCIM 6016</strain>
    </source>
</reference>
<sequence length="675" mass="72450">MPKLEDNDHASWSADDQSWSSDIDIHTSDISLCQECRVSVCWNGAQTCVGCVSGLQRPLPSKFLRQLRDELASRDDTVMLRWLDGTGRVVHHGAVERAPACLDKSHKADMCDMLALYVLKNGWAAWALDLASKELRGKPVEKGQVSGGYKRNGPIEDDAGPIAHWCSCGNRKLETSGQAQSLSIEVAIGALRKQSKELKAPAKQQHQKPSTLTRQAGVTKKPAKASQKLTPVSTRQLRSSTKQLEAATAPPASSDAAPKSEEVVRARAPTREQIELAYERGMWAGATPEIFADALWLAGPGRRQIEKKSGKASQEIARGARGSVETVLLHYFFMNNHINTLTDSLELTVLGTYLAALDHGKVRDSDFTAFAGDVARHASLARWTVATMELVVQWPTILDWHAGCLSTLGLVRGLTLRAWVYACHWDVLMHYELGSSADWEEPVPSWLYIASALGHDAGDLCSDTRLGSADNAYFAVGAAAGYEGVAACMDIVCDALEAVVLRDTRGAIDICCVAGSACATFERSGGDLCACSSSKSKSNSSSGATSSGSCEANSVLASICGDRRISAEDAASLIDIRDGIRARSRELPRFRGSRDMAHLSHADREVVYGHCTAAIATGGSGAKQAHARLQVAYASAAQSLCGQLRRSAAELRQRIGGDALNLSSDCMCGGECSLW</sequence>
<evidence type="ECO:0000313" key="3">
    <source>
        <dbReference type="Proteomes" id="UP000241546"/>
    </source>
</evidence>
<name>A0A2T4B961_9HYPO</name>
<feature type="compositionally biased region" description="Basic and acidic residues" evidence="1">
    <location>
        <begin position="258"/>
        <end position="268"/>
    </location>
</feature>
<feature type="compositionally biased region" description="Low complexity" evidence="1">
    <location>
        <begin position="245"/>
        <end position="257"/>
    </location>
</feature>
<keyword evidence="3" id="KW-1185">Reference proteome</keyword>
<dbReference type="EMBL" id="KZ680214">
    <property type="protein sequence ID" value="PTB65866.1"/>
    <property type="molecule type" value="Genomic_DNA"/>
</dbReference>
<feature type="compositionally biased region" description="Polar residues" evidence="1">
    <location>
        <begin position="207"/>
        <end position="216"/>
    </location>
</feature>
<protein>
    <submittedName>
        <fullName evidence="2">Uncharacterized protein</fullName>
    </submittedName>
</protein>
<dbReference type="OrthoDB" id="4890287at2759"/>
<gene>
    <name evidence="2" type="ORF">BBK36DRAFT_20612</name>
</gene>
<dbReference type="AlphaFoldDB" id="A0A2T4B961"/>
<proteinExistence type="predicted"/>